<feature type="transmembrane region" description="Helical" evidence="2">
    <location>
        <begin position="61"/>
        <end position="80"/>
    </location>
</feature>
<sequence length="171" mass="18392">MSEQNPFPPPPPPSGEPVAGHQPPQAYGNAPQAYGNAPQAYGQAQVAGQGPGPVGEVRSTGVAMLLFVVTFGIYGWYWWFKVHEEMKRHTGQGIGGVVALVLAIFVGIVMPYLTSAEVGTMQERAGRRRTVSGATGLWYFPGMFILVGPIIWFVKTNGAINDYWQSLGARG</sequence>
<protein>
    <recommendedName>
        <fullName evidence="3">DUF4234 domain-containing protein</fullName>
    </recommendedName>
</protein>
<comment type="caution">
    <text evidence="4">The sequence shown here is derived from an EMBL/GenBank/DDBJ whole genome shotgun (WGS) entry which is preliminary data.</text>
</comment>
<gene>
    <name evidence="4" type="ORF">JOE61_002910</name>
</gene>
<feature type="compositionally biased region" description="Pro residues" evidence="1">
    <location>
        <begin position="1"/>
        <end position="15"/>
    </location>
</feature>
<keyword evidence="5" id="KW-1185">Reference proteome</keyword>
<dbReference type="EMBL" id="JAFBBZ010000001">
    <property type="protein sequence ID" value="MBM7509096.1"/>
    <property type="molecule type" value="Genomic_DNA"/>
</dbReference>
<name>A0ABS2MD13_9ACTN</name>
<evidence type="ECO:0000313" key="4">
    <source>
        <dbReference type="EMBL" id="MBM7509096.1"/>
    </source>
</evidence>
<reference evidence="4 5" key="1">
    <citation type="submission" date="2021-01" db="EMBL/GenBank/DDBJ databases">
        <title>Sequencing the genomes of 1000 actinobacteria strains.</title>
        <authorList>
            <person name="Klenk H.-P."/>
        </authorList>
    </citation>
    <scope>NUCLEOTIDE SEQUENCE [LARGE SCALE GENOMIC DNA]</scope>
    <source>
        <strain evidence="4 5">DSM 18239</strain>
    </source>
</reference>
<keyword evidence="2" id="KW-0812">Transmembrane</keyword>
<evidence type="ECO:0000313" key="5">
    <source>
        <dbReference type="Proteomes" id="UP000732378"/>
    </source>
</evidence>
<dbReference type="InterPro" id="IPR025328">
    <property type="entry name" value="DUF4234"/>
</dbReference>
<feature type="transmembrane region" description="Helical" evidence="2">
    <location>
        <begin position="133"/>
        <end position="154"/>
    </location>
</feature>
<keyword evidence="2" id="KW-0472">Membrane</keyword>
<dbReference type="RefSeq" id="WP_204797249.1">
    <property type="nucleotide sequence ID" value="NZ_JACDTV010000005.1"/>
</dbReference>
<evidence type="ECO:0000256" key="1">
    <source>
        <dbReference type="SAM" id="MobiDB-lite"/>
    </source>
</evidence>
<feature type="domain" description="DUF4234" evidence="3">
    <location>
        <begin position="58"/>
        <end position="161"/>
    </location>
</feature>
<dbReference type="Pfam" id="PF14018">
    <property type="entry name" value="DUF4234"/>
    <property type="match status" value="1"/>
</dbReference>
<proteinExistence type="predicted"/>
<keyword evidence="2" id="KW-1133">Transmembrane helix</keyword>
<accession>A0ABS2MD13</accession>
<dbReference type="Proteomes" id="UP000732378">
    <property type="component" value="Unassembled WGS sequence"/>
</dbReference>
<evidence type="ECO:0000256" key="2">
    <source>
        <dbReference type="SAM" id="Phobius"/>
    </source>
</evidence>
<feature type="transmembrane region" description="Helical" evidence="2">
    <location>
        <begin position="92"/>
        <end position="113"/>
    </location>
</feature>
<feature type="region of interest" description="Disordered" evidence="1">
    <location>
        <begin position="1"/>
        <end position="32"/>
    </location>
</feature>
<organism evidence="4 5">
    <name type="scientific">Nocardioides salarius</name>
    <dbReference type="NCBI Taxonomy" id="374513"/>
    <lineage>
        <taxon>Bacteria</taxon>
        <taxon>Bacillati</taxon>
        <taxon>Actinomycetota</taxon>
        <taxon>Actinomycetes</taxon>
        <taxon>Propionibacteriales</taxon>
        <taxon>Nocardioidaceae</taxon>
        <taxon>Nocardioides</taxon>
    </lineage>
</organism>
<evidence type="ECO:0000259" key="3">
    <source>
        <dbReference type="Pfam" id="PF14018"/>
    </source>
</evidence>